<dbReference type="InterPro" id="IPR004017">
    <property type="entry name" value="Cys_rich_dom"/>
</dbReference>
<keyword evidence="3" id="KW-0285">Flavoprotein</keyword>
<evidence type="ECO:0000256" key="5">
    <source>
        <dbReference type="ARBA" id="ARBA00022827"/>
    </source>
</evidence>
<dbReference type="Pfam" id="PF02913">
    <property type="entry name" value="FAD-oxidase_C"/>
    <property type="match status" value="1"/>
</dbReference>
<evidence type="ECO:0000256" key="2">
    <source>
        <dbReference type="ARBA" id="ARBA00008000"/>
    </source>
</evidence>
<comment type="caution">
    <text evidence="13">The sequence shown here is derived from an EMBL/GenBank/DDBJ whole genome shotgun (WGS) entry which is preliminary data.</text>
</comment>
<dbReference type="EC" id="1.1.2.4" evidence="10"/>
<dbReference type="InterPro" id="IPR004113">
    <property type="entry name" value="FAD-bd_oxidored_4_C"/>
</dbReference>
<dbReference type="OrthoDB" id="9811557at2"/>
<dbReference type="Proteomes" id="UP000181901">
    <property type="component" value="Unassembled WGS sequence"/>
</dbReference>
<dbReference type="InterPro" id="IPR036318">
    <property type="entry name" value="FAD-bd_PCMH-like_sf"/>
</dbReference>
<dbReference type="SUPFAM" id="SSF55103">
    <property type="entry name" value="FAD-linked oxidases, C-terminal domain"/>
    <property type="match status" value="1"/>
</dbReference>
<dbReference type="Gene3D" id="1.10.1060.10">
    <property type="entry name" value="Alpha-helical ferredoxin"/>
    <property type="match status" value="1"/>
</dbReference>
<evidence type="ECO:0000256" key="8">
    <source>
        <dbReference type="ARBA" id="ARBA00023004"/>
    </source>
</evidence>
<dbReference type="GO" id="GO:0004458">
    <property type="term" value="F:D-lactate dehydrogenase (cytochrome) activity"/>
    <property type="evidence" value="ECO:0007669"/>
    <property type="project" value="UniProtKB-EC"/>
</dbReference>
<dbReference type="InterPro" id="IPR016167">
    <property type="entry name" value="FAD-bd_PCMH_sub1"/>
</dbReference>
<gene>
    <name evidence="13" type="ORF">BerOc1_02563</name>
</gene>
<dbReference type="Gene3D" id="3.30.43.10">
    <property type="entry name" value="Uridine Diphospho-n-acetylenolpyruvylglucosamine Reductase, domain 2"/>
    <property type="match status" value="1"/>
</dbReference>
<sequence length="940" mass="102918">MLIAPYDEIQKELLAFLPKDRVYTDALRTLAYGTDASFYRLIPKIVVDTDSEDEVVRILAVVNAHQVPVTFRAAGTSLSGQAISDSVLVRLGDGWRHYRIFDDAAKIELEPGIIGSQANKYLAPHGKKIGPDPASIDSCKIGGIVANNASGMCCGVAENSYKTLHSMRLVLVDGTPLDTGDPASRNAFAQSHRHILDGLSEMRAKVLADPALAERIHHKFKIKNTTGYSLNAIVDFEDPFEILQHLLVGSEGTLAFISKVVYNTVVEHPHKASALMRFPDVRSACRAATALRGGAVSAAEIMDRASIASVQDKPGMPEGLDKLGPDACALLVEVRAETADELQKKIGSVKEIIKDIEPLEPHKFTDIPAEFGKLWNVRKGLFPAVGAVREAGTTVIIEDVAFPIESLADGALDLQELFRKHGYDKAIIFGHALEGNLHFVFTQDFNAQAEIDRYEAFLNDVTDMVANKYQGSLKAEHGTGRNMAHFVELEWGRDAFALMREIKALFDPKGLLNPGVILNDDPRAHLKDLKPLPVADDMVDRCIECGFCEPVCPSRTLTLTPRQRIVAYREISRQEQAGDAAETKRAFHESYDYDGEATCAADGLCGTRCPVSIDTGKFIKQYRAWGHGRWANAAATFTANTTGMTIHAVSGALRVAGAAQDVLGDRVMDAVAGGLHKGSGKRIPRWNTSMPRAATPARLKTPATGNRVVYFPSCVARHMGPEKHDPDKTAIRDRTLSLLAKAGYEVVYPADMTKLCCGQPWESKGFIKQGDAKLQELECALRAASNGGELPILCDTSPCLYRMKEHIKGLKLYEPVEFAVQFLADKLEFTPVNRKVALHVTCSSRKMGLAEPMEALARRCAREVVVPEEVFCCGFAGDRGFNYPELNQAALKDLRRQLDGCTVGYSTSRTCEVGLSLHGEVPYKNIVFLLDEASWPKQAE</sequence>
<dbReference type="Pfam" id="PF01565">
    <property type="entry name" value="FAD_binding_4"/>
    <property type="match status" value="1"/>
</dbReference>
<comment type="cofactor">
    <cofactor evidence="1">
        <name>FAD</name>
        <dbReference type="ChEBI" id="CHEBI:57692"/>
    </cofactor>
</comment>
<dbReference type="PROSITE" id="PS51379">
    <property type="entry name" value="4FE4S_FER_2"/>
    <property type="match status" value="1"/>
</dbReference>
<accession>A0A1J5MVN2</accession>
<evidence type="ECO:0000256" key="7">
    <source>
        <dbReference type="ARBA" id="ARBA00023002"/>
    </source>
</evidence>
<dbReference type="RefSeq" id="WP_071546047.1">
    <property type="nucleotide sequence ID" value="NZ_LKAQ01000004.1"/>
</dbReference>
<dbReference type="GO" id="GO:0046872">
    <property type="term" value="F:metal ion binding"/>
    <property type="evidence" value="ECO:0007669"/>
    <property type="project" value="UniProtKB-KW"/>
</dbReference>
<dbReference type="InterPro" id="IPR006094">
    <property type="entry name" value="Oxid_FAD_bind_N"/>
</dbReference>
<dbReference type="Gene3D" id="3.30.70.2740">
    <property type="match status" value="1"/>
</dbReference>
<dbReference type="InterPro" id="IPR009051">
    <property type="entry name" value="Helical_ferredxn"/>
</dbReference>
<dbReference type="InterPro" id="IPR016164">
    <property type="entry name" value="FAD-linked_Oxase-like_C"/>
</dbReference>
<dbReference type="SUPFAM" id="SSF56176">
    <property type="entry name" value="FAD-binding/transporter-associated domain-like"/>
    <property type="match status" value="1"/>
</dbReference>
<evidence type="ECO:0000313" key="14">
    <source>
        <dbReference type="Proteomes" id="UP000181901"/>
    </source>
</evidence>
<keyword evidence="7 13" id="KW-0560">Oxidoreductase</keyword>
<evidence type="ECO:0000256" key="4">
    <source>
        <dbReference type="ARBA" id="ARBA00022723"/>
    </source>
</evidence>
<dbReference type="PANTHER" id="PTHR11748">
    <property type="entry name" value="D-LACTATE DEHYDROGENASE"/>
    <property type="match status" value="1"/>
</dbReference>
<evidence type="ECO:0000259" key="12">
    <source>
        <dbReference type="PROSITE" id="PS51387"/>
    </source>
</evidence>
<reference evidence="13 14" key="1">
    <citation type="submission" date="2015-09" db="EMBL/GenBank/DDBJ databases">
        <title>Genome of Desulfovibrio dechloracetivorans BerOc1, a mercury methylating strain isolated from highly hydrocarbons and metals contaminated coastal sediments.</title>
        <authorList>
            <person name="Goni Urriza M."/>
            <person name="Gassie C."/>
            <person name="Bouchez O."/>
            <person name="Klopp C."/>
            <person name="Ranchou-Peyruse A."/>
            <person name="Remy G."/>
        </authorList>
    </citation>
    <scope>NUCLEOTIDE SEQUENCE [LARGE SCALE GENOMIC DNA]</scope>
    <source>
        <strain evidence="13 14">BerOc1</strain>
    </source>
</reference>
<dbReference type="FunFam" id="3.30.70.2740:FF:000006">
    <property type="entry name" value="NAD-independent D-lactate dehydrogenase"/>
    <property type="match status" value="1"/>
</dbReference>
<feature type="domain" description="4Fe-4S ferredoxin-type" evidence="11">
    <location>
        <begin position="531"/>
        <end position="562"/>
    </location>
</feature>
<dbReference type="InterPro" id="IPR017900">
    <property type="entry name" value="4Fe4S_Fe_S_CS"/>
</dbReference>
<keyword evidence="9" id="KW-0411">Iron-sulfur</keyword>
<evidence type="ECO:0000256" key="9">
    <source>
        <dbReference type="ARBA" id="ARBA00023014"/>
    </source>
</evidence>
<evidence type="ECO:0000313" key="13">
    <source>
        <dbReference type="EMBL" id="OIQ50622.1"/>
    </source>
</evidence>
<dbReference type="FunFam" id="1.10.45.10:FF:000001">
    <property type="entry name" value="D-lactate dehydrogenase mitochondrial"/>
    <property type="match status" value="1"/>
</dbReference>
<comment type="similarity">
    <text evidence="2">Belongs to the FAD-binding oxidoreductase/transferase type 4 family.</text>
</comment>
<dbReference type="Gene3D" id="3.30.465.10">
    <property type="match status" value="1"/>
</dbReference>
<dbReference type="PROSITE" id="PS00198">
    <property type="entry name" value="4FE4S_FER_1"/>
    <property type="match status" value="1"/>
</dbReference>
<dbReference type="Pfam" id="PF13183">
    <property type="entry name" value="Fer4_8"/>
    <property type="match status" value="1"/>
</dbReference>
<dbReference type="Pfam" id="PF02754">
    <property type="entry name" value="CCG"/>
    <property type="match status" value="2"/>
</dbReference>
<evidence type="ECO:0000256" key="6">
    <source>
        <dbReference type="ARBA" id="ARBA00022946"/>
    </source>
</evidence>
<protein>
    <recommendedName>
        <fullName evidence="10">D-lactate dehydrogenase (cytochrome)</fullName>
        <ecNumber evidence="10">1.1.2.4</ecNumber>
    </recommendedName>
</protein>
<dbReference type="GO" id="GO:1903457">
    <property type="term" value="P:lactate catabolic process"/>
    <property type="evidence" value="ECO:0007669"/>
    <property type="project" value="TreeGrafter"/>
</dbReference>
<evidence type="ECO:0000256" key="1">
    <source>
        <dbReference type="ARBA" id="ARBA00001974"/>
    </source>
</evidence>
<evidence type="ECO:0000256" key="3">
    <source>
        <dbReference type="ARBA" id="ARBA00022630"/>
    </source>
</evidence>
<dbReference type="GO" id="GO:0071949">
    <property type="term" value="F:FAD binding"/>
    <property type="evidence" value="ECO:0007669"/>
    <property type="project" value="InterPro"/>
</dbReference>
<dbReference type="PANTHER" id="PTHR11748:SF111">
    <property type="entry name" value="D-LACTATE DEHYDROGENASE, MITOCHONDRIAL-RELATED"/>
    <property type="match status" value="1"/>
</dbReference>
<keyword evidence="14" id="KW-1185">Reference proteome</keyword>
<dbReference type="SUPFAM" id="SSF46548">
    <property type="entry name" value="alpha-helical ferredoxin"/>
    <property type="match status" value="1"/>
</dbReference>
<proteinExistence type="inferred from homology"/>
<dbReference type="InterPro" id="IPR017896">
    <property type="entry name" value="4Fe4S_Fe-S-bd"/>
</dbReference>
<dbReference type="PROSITE" id="PS51387">
    <property type="entry name" value="FAD_PCMH"/>
    <property type="match status" value="1"/>
</dbReference>
<evidence type="ECO:0000256" key="10">
    <source>
        <dbReference type="ARBA" id="ARBA00038897"/>
    </source>
</evidence>
<dbReference type="GO" id="GO:0008720">
    <property type="term" value="F:D-lactate dehydrogenase (NAD+) activity"/>
    <property type="evidence" value="ECO:0007669"/>
    <property type="project" value="TreeGrafter"/>
</dbReference>
<keyword evidence="8" id="KW-0408">Iron</keyword>
<dbReference type="GO" id="GO:0051536">
    <property type="term" value="F:iron-sulfur cluster binding"/>
    <property type="evidence" value="ECO:0007669"/>
    <property type="project" value="UniProtKB-KW"/>
</dbReference>
<dbReference type="AlphaFoldDB" id="A0A1J5MVN2"/>
<name>A0A1J5MVN2_9BACT</name>
<feature type="domain" description="FAD-binding PCMH-type" evidence="12">
    <location>
        <begin position="39"/>
        <end position="267"/>
    </location>
</feature>
<dbReference type="InterPro" id="IPR016169">
    <property type="entry name" value="FAD-bd_PCMH_sub2"/>
</dbReference>
<evidence type="ECO:0000259" key="11">
    <source>
        <dbReference type="PROSITE" id="PS51379"/>
    </source>
</evidence>
<organism evidence="13 14">
    <name type="scientific">Pseudodesulfovibrio hydrargyri</name>
    <dbReference type="NCBI Taxonomy" id="2125990"/>
    <lineage>
        <taxon>Bacteria</taxon>
        <taxon>Pseudomonadati</taxon>
        <taxon>Thermodesulfobacteriota</taxon>
        <taxon>Desulfovibrionia</taxon>
        <taxon>Desulfovibrionales</taxon>
        <taxon>Desulfovibrionaceae</taxon>
    </lineage>
</organism>
<dbReference type="InterPro" id="IPR016171">
    <property type="entry name" value="Vanillyl_alc_oxidase_C-sub2"/>
</dbReference>
<keyword evidence="4" id="KW-0479">Metal-binding</keyword>
<dbReference type="Gene3D" id="1.10.45.10">
    <property type="entry name" value="Vanillyl-alcohol Oxidase, Chain A, domain 4"/>
    <property type="match status" value="1"/>
</dbReference>
<dbReference type="EMBL" id="LKAQ01000004">
    <property type="protein sequence ID" value="OIQ50622.1"/>
    <property type="molecule type" value="Genomic_DNA"/>
</dbReference>
<keyword evidence="6" id="KW-0809">Transit peptide</keyword>
<keyword evidence="5" id="KW-0274">FAD</keyword>
<dbReference type="InterPro" id="IPR016166">
    <property type="entry name" value="FAD-bd_PCMH"/>
</dbReference>